<evidence type="ECO:0000256" key="3">
    <source>
        <dbReference type="ARBA" id="ARBA00022679"/>
    </source>
</evidence>
<dbReference type="PANTHER" id="PTHR34273">
    <property type="entry name" value="METHYLTHIORIBOSE KINASE"/>
    <property type="match status" value="1"/>
</dbReference>
<feature type="domain" description="Aminoglycoside phosphotransferase" evidence="8">
    <location>
        <begin position="31"/>
        <end position="279"/>
    </location>
</feature>
<dbReference type="GO" id="GO:0046522">
    <property type="term" value="F:S-methyl-5-thioribose kinase activity"/>
    <property type="evidence" value="ECO:0007669"/>
    <property type="project" value="UniProtKB-UniRule"/>
</dbReference>
<evidence type="ECO:0000256" key="7">
    <source>
        <dbReference type="HAMAP-Rule" id="MF_01683"/>
    </source>
</evidence>
<dbReference type="EMBL" id="RHHQ01000007">
    <property type="protein sequence ID" value="RNB90348.1"/>
    <property type="molecule type" value="Genomic_DNA"/>
</dbReference>
<dbReference type="GO" id="GO:0019509">
    <property type="term" value="P:L-methionine salvage from methylthioadenosine"/>
    <property type="evidence" value="ECO:0007669"/>
    <property type="project" value="UniProtKB-UniRule"/>
</dbReference>
<feature type="binding site" evidence="7">
    <location>
        <position position="40"/>
    </location>
    <ligand>
        <name>ATP</name>
        <dbReference type="ChEBI" id="CHEBI:30616"/>
    </ligand>
</feature>
<dbReference type="NCBIfam" id="TIGR01767">
    <property type="entry name" value="MTRK"/>
    <property type="match status" value="1"/>
</dbReference>
<keyword evidence="3 7" id="KW-0808">Transferase</keyword>
<feature type="binding site" evidence="7">
    <location>
        <position position="346"/>
    </location>
    <ligand>
        <name>substrate</name>
    </ligand>
</feature>
<dbReference type="RefSeq" id="WP_122917276.1">
    <property type="nucleotide sequence ID" value="NZ_RHHQ01000007.1"/>
</dbReference>
<keyword evidence="6 7" id="KW-0067">ATP-binding</keyword>
<feature type="binding site" evidence="7">
    <location>
        <begin position="111"/>
        <end position="113"/>
    </location>
    <ligand>
        <name>ATP</name>
        <dbReference type="ChEBI" id="CHEBI:30616"/>
    </ligand>
</feature>
<organism evidence="9 10">
    <name type="scientific">Brevibacillus fluminis</name>
    <dbReference type="NCBI Taxonomy" id="511487"/>
    <lineage>
        <taxon>Bacteria</taxon>
        <taxon>Bacillati</taxon>
        <taxon>Bacillota</taxon>
        <taxon>Bacilli</taxon>
        <taxon>Bacillales</taxon>
        <taxon>Paenibacillaceae</taxon>
        <taxon>Brevibacillus</taxon>
    </lineage>
</organism>
<comment type="catalytic activity">
    <reaction evidence="7">
        <text>5-(methylsulfanyl)-D-ribose + ATP = 5-(methylsulfanyl)-alpha-D-ribose 1-phosphate + ADP + H(+)</text>
        <dbReference type="Rhea" id="RHEA:22312"/>
        <dbReference type="ChEBI" id="CHEBI:15378"/>
        <dbReference type="ChEBI" id="CHEBI:30616"/>
        <dbReference type="ChEBI" id="CHEBI:58533"/>
        <dbReference type="ChEBI" id="CHEBI:78440"/>
        <dbReference type="ChEBI" id="CHEBI:456216"/>
        <dbReference type="EC" id="2.7.1.100"/>
    </reaction>
</comment>
<comment type="similarity">
    <text evidence="1 7">Belongs to the methylthioribose kinase family.</text>
</comment>
<protein>
    <recommendedName>
        <fullName evidence="7">Methylthioribose kinase</fullName>
        <shortName evidence="7">MTR kinase</shortName>
        <ecNumber evidence="7">2.7.1.100</ecNumber>
    </recommendedName>
</protein>
<comment type="caution">
    <text evidence="9">The sequence shown here is derived from an EMBL/GenBank/DDBJ whole genome shotgun (WGS) entry which is preliminary data.</text>
</comment>
<dbReference type="PIRSF" id="PIRSF031134">
    <property type="entry name" value="MTRK"/>
    <property type="match status" value="1"/>
</dbReference>
<dbReference type="AlphaFoldDB" id="A0A3M8DQD6"/>
<name>A0A3M8DQD6_9BACL</name>
<sequence length="401" mass="45147">MEQYRAFSTEEAIAYAKELPDRFPSSASLHAEEIGDGNLNYVFRIKDSESGKSVIFKQALPYVRVVGGDWPLSLDRARIEALALKLAADACPGLVPEVYSFNQEQALIVMEDLHDHLILRKGLIAGKRYGNLSRDIGIYMARTLFYSSDLYMNPVEKKARQIQFHNPELCKITEDLVFTDPYWDAPSNNIPGEIRDFVEPFLWQDEALKREVAILKHAFVTKAQTLVHGDLHTGSVMVTDLGTKVIDPEFAYYGPIGFDVGAMLANLLLSYCAQPGHRVDSQQTVEYRSYLLQTIEEMWLYFEAEFRRLYETETTEPMAKTAGFYDWYIQQILQDAIGFAGCKMIRRIVGLAHVADIDTIANTEMRVAAQKQALAIGAALIKGRQQATGIDAILAIIDTAR</sequence>
<dbReference type="Gene3D" id="3.30.200.20">
    <property type="entry name" value="Phosphorylase Kinase, domain 1"/>
    <property type="match status" value="1"/>
</dbReference>
<evidence type="ECO:0000256" key="4">
    <source>
        <dbReference type="ARBA" id="ARBA00022741"/>
    </source>
</evidence>
<keyword evidence="4 7" id="KW-0547">Nucleotide-binding</keyword>
<evidence type="ECO:0000256" key="1">
    <source>
        <dbReference type="ARBA" id="ARBA00010165"/>
    </source>
</evidence>
<accession>A0A3M8DQD6</accession>
<proteinExistence type="inferred from homology"/>
<dbReference type="GO" id="GO:0005524">
    <property type="term" value="F:ATP binding"/>
    <property type="evidence" value="ECO:0007669"/>
    <property type="project" value="UniProtKB-UniRule"/>
</dbReference>
<feature type="binding site" evidence="7">
    <location>
        <begin position="247"/>
        <end position="249"/>
    </location>
    <ligand>
        <name>ATP</name>
        <dbReference type="ChEBI" id="CHEBI:30616"/>
    </ligand>
</feature>
<feature type="binding site" evidence="7">
    <location>
        <position position="230"/>
    </location>
    <ligand>
        <name>substrate</name>
    </ligand>
</feature>
<dbReference type="OrthoDB" id="9777791at2"/>
<evidence type="ECO:0000259" key="8">
    <source>
        <dbReference type="Pfam" id="PF01636"/>
    </source>
</evidence>
<dbReference type="PANTHER" id="PTHR34273:SF2">
    <property type="entry name" value="METHYLTHIORIBOSE KINASE"/>
    <property type="match status" value="1"/>
</dbReference>
<dbReference type="InterPro" id="IPR009212">
    <property type="entry name" value="Methylthioribose_kinase"/>
</dbReference>
<dbReference type="Gene3D" id="3.90.1200.10">
    <property type="match status" value="1"/>
</dbReference>
<evidence type="ECO:0000256" key="6">
    <source>
        <dbReference type="ARBA" id="ARBA00022840"/>
    </source>
</evidence>
<comment type="pathway">
    <text evidence="7">Amino-acid biosynthesis; L-methionine biosynthesis via salvage pathway; S-methyl-5-thio-alpha-D-ribose 1-phosphate from S-methyl-5'-thioadenosine (hydrolase route): step 2/2.</text>
</comment>
<comment type="subunit">
    <text evidence="2 7">Homodimer.</text>
</comment>
<dbReference type="InterPro" id="IPR011009">
    <property type="entry name" value="Kinase-like_dom_sf"/>
</dbReference>
<dbReference type="InterPro" id="IPR002575">
    <property type="entry name" value="Aminoglycoside_PTrfase"/>
</dbReference>
<keyword evidence="7" id="KW-0486">Methionine biosynthesis</keyword>
<gene>
    <name evidence="7" type="primary">mtnK</name>
    <name evidence="9" type="ORF">EDM56_07485</name>
</gene>
<dbReference type="Proteomes" id="UP000271031">
    <property type="component" value="Unassembled WGS sequence"/>
</dbReference>
<dbReference type="EC" id="2.7.1.100" evidence="7"/>
<feature type="binding site" evidence="7">
    <location>
        <position position="57"/>
    </location>
    <ligand>
        <name>ATP</name>
        <dbReference type="ChEBI" id="CHEBI:30616"/>
    </ligand>
</feature>
<keyword evidence="7" id="KW-0028">Amino-acid biosynthesis</keyword>
<comment type="function">
    <text evidence="7">Catalyzes the phosphorylation of methylthioribose into methylthioribose-1-phosphate.</text>
</comment>
<dbReference type="Pfam" id="PF01636">
    <property type="entry name" value="APH"/>
    <property type="match status" value="1"/>
</dbReference>
<evidence type="ECO:0000256" key="5">
    <source>
        <dbReference type="ARBA" id="ARBA00022777"/>
    </source>
</evidence>
<reference evidence="9 10" key="1">
    <citation type="submission" date="2018-10" db="EMBL/GenBank/DDBJ databases">
        <title>Phylogenomics of Brevibacillus.</title>
        <authorList>
            <person name="Dunlap C."/>
        </authorList>
    </citation>
    <scope>NUCLEOTIDE SEQUENCE [LARGE SCALE GENOMIC DNA]</scope>
    <source>
        <strain evidence="9 10">JCM 15716</strain>
    </source>
</reference>
<keyword evidence="10" id="KW-1185">Reference proteome</keyword>
<dbReference type="UniPathway" id="UPA00904">
    <property type="reaction ID" value="UER00872"/>
</dbReference>
<dbReference type="HAMAP" id="MF_01683">
    <property type="entry name" value="Salvage_MtnK"/>
    <property type="match status" value="1"/>
</dbReference>
<evidence type="ECO:0000313" key="10">
    <source>
        <dbReference type="Proteomes" id="UP000271031"/>
    </source>
</evidence>
<dbReference type="SUPFAM" id="SSF56112">
    <property type="entry name" value="Protein kinase-like (PK-like)"/>
    <property type="match status" value="1"/>
</dbReference>
<evidence type="ECO:0000313" key="9">
    <source>
        <dbReference type="EMBL" id="RNB90348.1"/>
    </source>
</evidence>
<evidence type="ECO:0000256" key="2">
    <source>
        <dbReference type="ARBA" id="ARBA00011738"/>
    </source>
</evidence>
<keyword evidence="5 7" id="KW-0418">Kinase</keyword>